<evidence type="ECO:0000256" key="4">
    <source>
        <dbReference type="ARBA" id="ARBA00022530"/>
    </source>
</evidence>
<feature type="non-terminal residue" evidence="27">
    <location>
        <position position="674"/>
    </location>
</feature>
<protein>
    <recommendedName>
        <fullName evidence="17">interstitial collagenase</fullName>
        <ecNumber evidence="17">3.4.24.7</ecNumber>
    </recommendedName>
</protein>
<dbReference type="PANTHER" id="PTHR10201:SF151">
    <property type="entry name" value="INTERSTITIAL COLLAGENASE"/>
    <property type="match status" value="1"/>
</dbReference>
<evidence type="ECO:0000256" key="2">
    <source>
        <dbReference type="ARBA" id="ARBA00010370"/>
    </source>
</evidence>
<keyword evidence="10 19" id="KW-0862">Zinc</keyword>
<feature type="active site" evidence="18">
    <location>
        <position position="220"/>
    </location>
</feature>
<feature type="binding site" evidence="19">
    <location>
        <position position="381"/>
    </location>
    <ligand>
        <name>Ca(2+)</name>
        <dbReference type="ChEBI" id="CHEBI:29108"/>
        <label>5</label>
    </ligand>
</feature>
<keyword evidence="7 24" id="KW-0732">Signal</keyword>
<evidence type="ECO:0000256" key="18">
    <source>
        <dbReference type="PIRSR" id="PIRSR621190-1"/>
    </source>
</evidence>
<feature type="modified residue" description="Phosphotyrosine; by PKDCC" evidence="21">
    <location>
        <position position="361"/>
    </location>
</feature>
<feature type="binding site" evidence="19">
    <location>
        <position position="171"/>
    </location>
    <ligand>
        <name>Zn(2+)</name>
        <dbReference type="ChEBI" id="CHEBI:29105"/>
        <label>1</label>
    </ligand>
</feature>
<dbReference type="SUPFAM" id="SSF47090">
    <property type="entry name" value="PGBD-like"/>
    <property type="match status" value="1"/>
</dbReference>
<feature type="binding site" evidence="19">
    <location>
        <position position="332"/>
    </location>
    <ligand>
        <name>Ca(2+)</name>
        <dbReference type="ChEBI" id="CHEBI:29108"/>
        <label>5</label>
    </ligand>
</feature>
<dbReference type="PRINTS" id="PR00138">
    <property type="entry name" value="MATRIXIN"/>
</dbReference>
<keyword evidence="26" id="KW-1185">Reference proteome</keyword>
<dbReference type="InterPro" id="IPR018486">
    <property type="entry name" value="Hemopexin_CS"/>
</dbReference>
<sequence length="674" mass="77175">MHSLPLLLLLLWSTGSHSFPVATLEETQEQELETVQKYLENYYNLKSDWNPIERQRKSGLVVEKLKQMQEFFGLKVTGKPDAKTLNVMKQARCGVPDVAQFVLTEGNPRWERTHLTYRIENYTPDLPRADVNYAIEKAFQLWSNVSPLTFTQVFEGQADIMISFVRGDHRDNSPFDGPGGNLAHAFQPGPGIGGDVHFDEDEWWTNNFRNYNLYRVAAHELGHSLGLSHSADIGALMYPNYIFTGDVQLSQDDIDGIHTIYGPSKNPIQPIGPKTPQVCDSKLTFDAITTIRGEVMFFKDKFYMRINSFYPEAELNFITVFWPNLPSGLQAAYEVADRDEVRFFKGHKYWAVQGQEVLPGYPKDIYRSFGFPATVKNIDAAVFEEHTGKTYFFVANKYWRYDEYKRSMDAGYPKMIAADFPGIGNKVDAVFQKDGFFHFFHGTRQYKFDPKTKRILTLQKANSWFNCRQNLLHLSPEWRSEEGRGPKPGSPSGPPPASPDDPVVPTESVPPETPAMCDPTLSFDAVSTLRGEILFFKDRYLEAAQIGQGDHEMPKGRNKFWAIRGTEVQAGYPRDIHTLGFPSIIRKIDAAVSDEEKKTYFFVEDKYWRFDENSQSMEQGFPRLITDDFPGVEPKANAVLQAFGFFYFFSGSSKFEFDPNVRMVTRILKSNYWL</sequence>
<comment type="catalytic activity">
    <reaction evidence="16">
        <text>Cleavage of the triple helix of collagen at about three-quarters of the length of the molecule from the N-terminus, at 775-Gly-|-Ile-776 in the alpha1(I) chain. Cleaves synthetic substrates and alpha-macroglobulins at bonds where P1' is a hydrophobic residue.</text>
        <dbReference type="EC" id="3.4.24.7"/>
    </reaction>
</comment>
<feature type="binding site" evidence="19">
    <location>
        <position position="286"/>
    </location>
    <ligand>
        <name>Ca(2+)</name>
        <dbReference type="ChEBI" id="CHEBI:29108"/>
        <label>4</label>
    </ligand>
</feature>
<feature type="binding site" evidence="19">
    <location>
        <position position="169"/>
    </location>
    <ligand>
        <name>Zn(2+)</name>
        <dbReference type="ChEBI" id="CHEBI:29105"/>
        <label>1</label>
    </ligand>
</feature>
<comment type="cofactor">
    <cofactor evidence="19">
        <name>Zn(2+)</name>
        <dbReference type="ChEBI" id="CHEBI:29105"/>
    </cofactor>
    <text evidence="19">Binds 2 Zn(2+) ions per subunit.</text>
</comment>
<feature type="binding site" evidence="19">
    <location>
        <position position="237"/>
    </location>
    <ligand>
        <name>Zn(2+)</name>
        <dbReference type="ChEBI" id="CHEBI:29105"/>
        <label>2</label>
        <note>catalytic</note>
    </ligand>
</feature>
<feature type="binding site" description="in inhibited form" evidence="19">
    <location>
        <position position="93"/>
    </location>
    <ligand>
        <name>Zn(2+)</name>
        <dbReference type="ChEBI" id="CHEBI:29105"/>
        <label>2</label>
        <note>catalytic</note>
    </ligand>
</feature>
<evidence type="ECO:0000256" key="12">
    <source>
        <dbReference type="ARBA" id="ARBA00023049"/>
    </source>
</evidence>
<dbReference type="InterPro" id="IPR002477">
    <property type="entry name" value="Peptidoglycan-bd-like"/>
</dbReference>
<evidence type="ECO:0000256" key="13">
    <source>
        <dbReference type="ARBA" id="ARBA00023105"/>
    </source>
</evidence>
<evidence type="ECO:0000256" key="17">
    <source>
        <dbReference type="ARBA" id="ARBA00038924"/>
    </source>
</evidence>
<evidence type="ECO:0000256" key="8">
    <source>
        <dbReference type="ARBA" id="ARBA00022737"/>
    </source>
</evidence>
<dbReference type="GeneID" id="105297437"/>
<evidence type="ECO:0000256" key="9">
    <source>
        <dbReference type="ARBA" id="ARBA00022801"/>
    </source>
</evidence>
<comment type="similarity">
    <text evidence="2">Belongs to the peptidase M10A family.</text>
</comment>
<keyword evidence="13" id="KW-0177">Collagen degradation</keyword>
<feature type="binding site" evidence="19">
    <location>
        <position position="176"/>
    </location>
    <ligand>
        <name>Ca(2+)</name>
        <dbReference type="ChEBI" id="CHEBI:29108"/>
        <label>3</label>
    </ligand>
</feature>
<keyword evidence="8" id="KW-0677">Repeat</keyword>
<feature type="binding site" evidence="19">
    <location>
        <position position="288"/>
    </location>
    <ligand>
        <name>Ca(2+)</name>
        <dbReference type="ChEBI" id="CHEBI:29108"/>
        <label>5</label>
    </ligand>
</feature>
<dbReference type="GO" id="GO:0004222">
    <property type="term" value="F:metalloendopeptidase activity"/>
    <property type="evidence" value="ECO:0007669"/>
    <property type="project" value="UniProtKB-EC"/>
</dbReference>
<organism evidence="26 27">
    <name type="scientific">Pteropus vampyrus</name>
    <name type="common">Large flying fox</name>
    <dbReference type="NCBI Taxonomy" id="132908"/>
    <lineage>
        <taxon>Eukaryota</taxon>
        <taxon>Metazoa</taxon>
        <taxon>Chordata</taxon>
        <taxon>Craniata</taxon>
        <taxon>Vertebrata</taxon>
        <taxon>Euteleostomi</taxon>
        <taxon>Mammalia</taxon>
        <taxon>Eutheria</taxon>
        <taxon>Laurasiatheria</taxon>
        <taxon>Chiroptera</taxon>
        <taxon>Yinpterochiroptera</taxon>
        <taxon>Pteropodoidea</taxon>
        <taxon>Pteropodidae</taxon>
        <taxon>Pteropodinae</taxon>
        <taxon>Pteropus</taxon>
    </lineage>
</organism>
<dbReference type="Pfam" id="PF00413">
    <property type="entry name" value="Peptidase_M10"/>
    <property type="match status" value="1"/>
</dbReference>
<evidence type="ECO:0000256" key="24">
    <source>
        <dbReference type="SAM" id="SignalP"/>
    </source>
</evidence>
<evidence type="ECO:0000256" key="1">
    <source>
        <dbReference type="ARBA" id="ARBA00004498"/>
    </source>
</evidence>
<keyword evidence="14" id="KW-0865">Zymogen</keyword>
<dbReference type="PROSITE" id="PS00024">
    <property type="entry name" value="HEMOPEXIN"/>
    <property type="match status" value="1"/>
</dbReference>
<dbReference type="GO" id="GO:0030574">
    <property type="term" value="P:collagen catabolic process"/>
    <property type="evidence" value="ECO:0007669"/>
    <property type="project" value="UniProtKB-KW"/>
</dbReference>
<evidence type="ECO:0000256" key="22">
    <source>
        <dbReference type="PROSITE-ProRule" id="PRU01011"/>
    </source>
</evidence>
<feature type="domain" description="Peptidase metallopeptidase" evidence="25">
    <location>
        <begin position="106"/>
        <end position="263"/>
    </location>
</feature>
<feature type="binding site" evidence="19">
    <location>
        <position position="159"/>
    </location>
    <ligand>
        <name>Ca(2+)</name>
        <dbReference type="ChEBI" id="CHEBI:29108"/>
        <label>2</label>
    </ligand>
</feature>
<dbReference type="GO" id="GO:0008270">
    <property type="term" value="F:zinc ion binding"/>
    <property type="evidence" value="ECO:0007669"/>
    <property type="project" value="InterPro"/>
</dbReference>
<feature type="repeat" description="Hemopexin" evidence="22">
    <location>
        <begin position="375"/>
        <end position="423"/>
    </location>
</feature>
<dbReference type="CDD" id="cd04278">
    <property type="entry name" value="ZnMc_MMP"/>
    <property type="match status" value="1"/>
</dbReference>
<feature type="binding site" evidence="19">
    <location>
        <position position="197"/>
    </location>
    <ligand>
        <name>Zn(2+)</name>
        <dbReference type="ChEBI" id="CHEBI:29105"/>
        <label>1</label>
    </ligand>
</feature>
<evidence type="ECO:0000256" key="20">
    <source>
        <dbReference type="PIRSR" id="PIRSR621190-3"/>
    </source>
</evidence>
<dbReference type="InterPro" id="IPR024079">
    <property type="entry name" value="MetalloPept_cat_dom_sf"/>
</dbReference>
<feature type="binding site" evidence="19">
    <location>
        <position position="223"/>
    </location>
    <ligand>
        <name>Zn(2+)</name>
        <dbReference type="ChEBI" id="CHEBI:29105"/>
        <label>2</label>
        <note>catalytic</note>
    </ligand>
</feature>
<dbReference type="InterPro" id="IPR000585">
    <property type="entry name" value="Hemopexin-like_dom"/>
</dbReference>
<dbReference type="PROSITE" id="PS51642">
    <property type="entry name" value="HEMOPEXIN_2"/>
    <property type="match status" value="6"/>
</dbReference>
<feature type="repeat" description="Hemopexin" evidence="22">
    <location>
        <begin position="585"/>
        <end position="632"/>
    </location>
</feature>
<dbReference type="InterPro" id="IPR033739">
    <property type="entry name" value="M10A_MMP"/>
</dbReference>
<feature type="repeat" description="Hemopexin" evidence="22">
    <location>
        <begin position="424"/>
        <end position="467"/>
    </location>
</feature>
<evidence type="ECO:0000256" key="23">
    <source>
        <dbReference type="SAM" id="MobiDB-lite"/>
    </source>
</evidence>
<keyword evidence="15 20" id="KW-1015">Disulfide bond</keyword>
<feature type="chain" id="PRO_5028401746" description="interstitial collagenase" evidence="24">
    <location>
        <begin position="19"/>
        <end position="674"/>
    </location>
</feature>
<dbReference type="InterPro" id="IPR001818">
    <property type="entry name" value="Pept_M10_metallopeptidase"/>
</dbReference>
<dbReference type="InterPro" id="IPR006026">
    <property type="entry name" value="Peptidase_Metallo"/>
</dbReference>
<feature type="binding site" evidence="19">
    <location>
        <position position="184"/>
    </location>
    <ligand>
        <name>Zn(2+)</name>
        <dbReference type="ChEBI" id="CHEBI:29105"/>
        <label>1</label>
    </ligand>
</feature>
<dbReference type="SMART" id="SM00235">
    <property type="entry name" value="ZnMc"/>
    <property type="match status" value="1"/>
</dbReference>
<feature type="repeat" description="Hemopexin" evidence="22">
    <location>
        <begin position="276"/>
        <end position="325"/>
    </location>
</feature>
<evidence type="ECO:0000256" key="16">
    <source>
        <dbReference type="ARBA" id="ARBA00036005"/>
    </source>
</evidence>
<dbReference type="Pfam" id="PF01471">
    <property type="entry name" value="PG_binding_1"/>
    <property type="match status" value="1"/>
</dbReference>
<keyword evidence="5" id="KW-0645">Protease</keyword>
<accession>A0A6P3QNS4</accession>
<keyword evidence="3" id="KW-0964">Secreted</keyword>
<dbReference type="CDD" id="cd00094">
    <property type="entry name" value="HX"/>
    <property type="match status" value="2"/>
</dbReference>
<keyword evidence="11 19" id="KW-0106">Calcium</keyword>
<evidence type="ECO:0000313" key="27">
    <source>
        <dbReference type="RefSeq" id="XP_011366407.2"/>
    </source>
</evidence>
<feature type="binding site" evidence="19">
    <location>
        <position position="193"/>
    </location>
    <ligand>
        <name>Ca(2+)</name>
        <dbReference type="ChEBI" id="CHEBI:29108"/>
        <label>2</label>
    </ligand>
</feature>
<dbReference type="InterPro" id="IPR021190">
    <property type="entry name" value="Pept_M10A"/>
</dbReference>
<dbReference type="Pfam" id="PF00045">
    <property type="entry name" value="Hemopexin"/>
    <property type="match status" value="6"/>
</dbReference>
<evidence type="ECO:0000256" key="15">
    <source>
        <dbReference type="ARBA" id="ARBA00023157"/>
    </source>
</evidence>
<dbReference type="EC" id="3.4.24.7" evidence="17"/>
<feature type="compositionally biased region" description="Low complexity" evidence="23">
    <location>
        <begin position="500"/>
        <end position="510"/>
    </location>
</feature>
<feature type="disulfide bond" evidence="20">
    <location>
        <begin position="279"/>
        <end position="467"/>
    </location>
</feature>
<feature type="region of interest" description="Disordered" evidence="23">
    <location>
        <begin position="477"/>
        <end position="517"/>
    </location>
</feature>
<feature type="binding site" evidence="19">
    <location>
        <position position="219"/>
    </location>
    <ligand>
        <name>Zn(2+)</name>
        <dbReference type="ChEBI" id="CHEBI:29105"/>
        <label>2</label>
        <note>catalytic</note>
    </ligand>
</feature>
<evidence type="ECO:0000256" key="19">
    <source>
        <dbReference type="PIRSR" id="PIRSR621190-2"/>
    </source>
</evidence>
<keyword evidence="9" id="KW-0378">Hydrolase</keyword>
<feature type="binding site" evidence="19">
    <location>
        <position position="125"/>
    </location>
    <ligand>
        <name>Ca(2+)</name>
        <dbReference type="ChEBI" id="CHEBI:29108"/>
        <label>1</label>
    </ligand>
</feature>
<feature type="signal peptide" evidence="24">
    <location>
        <begin position="1"/>
        <end position="18"/>
    </location>
</feature>
<evidence type="ECO:0000256" key="21">
    <source>
        <dbReference type="PIRSR" id="PIRSR621190-4"/>
    </source>
</evidence>
<dbReference type="PANTHER" id="PTHR10201">
    <property type="entry name" value="MATRIX METALLOPROTEINASE"/>
    <property type="match status" value="1"/>
</dbReference>
<feature type="repeat" description="Hemopexin" evidence="22">
    <location>
        <begin position="326"/>
        <end position="372"/>
    </location>
</feature>
<dbReference type="GO" id="GO:0030198">
    <property type="term" value="P:extracellular matrix organization"/>
    <property type="evidence" value="ECO:0007669"/>
    <property type="project" value="TreeGrafter"/>
</dbReference>
<dbReference type="SUPFAM" id="SSF50923">
    <property type="entry name" value="Hemopexin-like domain"/>
    <property type="match status" value="2"/>
</dbReference>
<comment type="cofactor">
    <cofactor evidence="19">
        <name>Ca(2+)</name>
        <dbReference type="ChEBI" id="CHEBI:29108"/>
    </cofactor>
    <text evidence="19">Can bind about 5 Ca(2+) ions per subunit.</text>
</comment>
<keyword evidence="12" id="KW-0482">Metalloprotease</keyword>
<dbReference type="RefSeq" id="XP_011366407.2">
    <property type="nucleotide sequence ID" value="XM_011368105.2"/>
</dbReference>
<name>A0A6P3QNS4_PTEVA</name>
<dbReference type="OrthoDB" id="406838at2759"/>
<comment type="subcellular location">
    <subcellularLocation>
        <location evidence="1">Secreted</location>
        <location evidence="1">Extracellular space</location>
        <location evidence="1">Extracellular matrix</location>
    </subcellularLocation>
</comment>
<evidence type="ECO:0000256" key="6">
    <source>
        <dbReference type="ARBA" id="ARBA00022723"/>
    </source>
</evidence>
<dbReference type="Gene3D" id="2.110.10.10">
    <property type="entry name" value="Hemopexin-like domain"/>
    <property type="match status" value="2"/>
</dbReference>
<feature type="binding site" evidence="19">
    <location>
        <position position="229"/>
    </location>
    <ligand>
        <name>Zn(2+)</name>
        <dbReference type="ChEBI" id="CHEBI:29105"/>
        <label>2</label>
        <note>catalytic</note>
    </ligand>
</feature>
<feature type="binding site" evidence="19">
    <location>
        <position position="428"/>
    </location>
    <ligand>
        <name>Ca(2+)</name>
        <dbReference type="ChEBI" id="CHEBI:29108"/>
        <label>4</label>
    </ligand>
</feature>
<feature type="binding site" evidence="19">
    <location>
        <position position="430"/>
    </location>
    <ligand>
        <name>Ca(2+)</name>
        <dbReference type="ChEBI" id="CHEBI:29108"/>
        <label>5</label>
    </ligand>
</feature>
<dbReference type="KEGG" id="pvp:105297437"/>
<evidence type="ECO:0000256" key="10">
    <source>
        <dbReference type="ARBA" id="ARBA00022833"/>
    </source>
</evidence>
<evidence type="ECO:0000256" key="11">
    <source>
        <dbReference type="ARBA" id="ARBA00022837"/>
    </source>
</evidence>
<dbReference type="AlphaFoldDB" id="A0A6P3QNS4"/>
<dbReference type="FunFam" id="3.40.390.10:FF:000007">
    <property type="entry name" value="Collagenase 3"/>
    <property type="match status" value="1"/>
</dbReference>
<feature type="binding site" evidence="19">
    <location>
        <position position="199"/>
    </location>
    <ligand>
        <name>Ca(2+)</name>
        <dbReference type="ChEBI" id="CHEBI:29108"/>
        <label>3</label>
    </ligand>
</feature>
<feature type="compositionally biased region" description="Pro residues" evidence="23">
    <location>
        <begin position="488"/>
        <end position="499"/>
    </location>
</feature>
<dbReference type="InterPro" id="IPR018487">
    <property type="entry name" value="Hemopexin-like_repeat"/>
</dbReference>
<feature type="binding site" evidence="19">
    <location>
        <position position="195"/>
    </location>
    <ligand>
        <name>Ca(2+)</name>
        <dbReference type="ChEBI" id="CHEBI:29108"/>
        <label>2</label>
    </ligand>
</feature>
<evidence type="ECO:0000259" key="25">
    <source>
        <dbReference type="SMART" id="SM00235"/>
    </source>
</evidence>
<feature type="repeat" description="Hemopexin" evidence="22">
    <location>
        <begin position="633"/>
        <end position="674"/>
    </location>
</feature>
<evidence type="ECO:0000256" key="5">
    <source>
        <dbReference type="ARBA" id="ARBA00022670"/>
    </source>
</evidence>
<dbReference type="InterPro" id="IPR036375">
    <property type="entry name" value="Hemopexin-like_dom_sf"/>
</dbReference>
<dbReference type="SMART" id="SM00120">
    <property type="entry name" value="HX"/>
    <property type="match status" value="7"/>
</dbReference>
<evidence type="ECO:0000313" key="26">
    <source>
        <dbReference type="Proteomes" id="UP000515202"/>
    </source>
</evidence>
<dbReference type="SUPFAM" id="SSF55486">
    <property type="entry name" value="Metalloproteases ('zincins'), catalytic domain"/>
    <property type="match status" value="1"/>
</dbReference>
<evidence type="ECO:0000256" key="7">
    <source>
        <dbReference type="ARBA" id="ARBA00022729"/>
    </source>
</evidence>
<dbReference type="Gene3D" id="3.40.390.10">
    <property type="entry name" value="Collagenase (Catalytic Domain)"/>
    <property type="match status" value="1"/>
</dbReference>
<feature type="binding site" evidence="19">
    <location>
        <position position="202"/>
    </location>
    <ligand>
        <name>Ca(2+)</name>
        <dbReference type="ChEBI" id="CHEBI:29108"/>
        <label>1</label>
    </ligand>
</feature>
<dbReference type="Proteomes" id="UP000515202">
    <property type="component" value="Unplaced"/>
</dbReference>
<gene>
    <name evidence="27" type="primary">LOC105297437</name>
</gene>
<evidence type="ECO:0000256" key="14">
    <source>
        <dbReference type="ARBA" id="ARBA00023145"/>
    </source>
</evidence>
<reference evidence="27" key="1">
    <citation type="submission" date="2025-08" db="UniProtKB">
        <authorList>
            <consortium name="RefSeq"/>
        </authorList>
    </citation>
    <scope>IDENTIFICATION</scope>
    <source>
        <tissue evidence="27">Kidney</tissue>
    </source>
</reference>
<dbReference type="GO" id="GO:0006508">
    <property type="term" value="P:proteolysis"/>
    <property type="evidence" value="ECO:0007669"/>
    <property type="project" value="UniProtKB-KW"/>
</dbReference>
<dbReference type="InterPro" id="IPR036365">
    <property type="entry name" value="PGBD-like_sf"/>
</dbReference>
<dbReference type="FunFam" id="2.110.10.10:FF:000002">
    <property type="entry name" value="Matrix metallopeptidase 3"/>
    <property type="match status" value="2"/>
</dbReference>
<keyword evidence="4" id="KW-0272">Extracellular matrix</keyword>
<keyword evidence="6 19" id="KW-0479">Metal-binding</keyword>
<feature type="binding site" evidence="19">
    <location>
        <position position="202"/>
    </location>
    <ligand>
        <name>Ca(2+)</name>
        <dbReference type="ChEBI" id="CHEBI:29108"/>
        <label>3</label>
    </ligand>
</feature>
<proteinExistence type="inferred from homology"/>
<feature type="binding site" evidence="19">
    <location>
        <position position="177"/>
    </location>
    <ligand>
        <name>Ca(2+)</name>
        <dbReference type="ChEBI" id="CHEBI:29108"/>
        <label>3</label>
    </ligand>
</feature>
<evidence type="ECO:0000256" key="3">
    <source>
        <dbReference type="ARBA" id="ARBA00022525"/>
    </source>
</evidence>
<dbReference type="GO" id="GO:0031012">
    <property type="term" value="C:extracellular matrix"/>
    <property type="evidence" value="ECO:0007669"/>
    <property type="project" value="InterPro"/>
</dbReference>